<evidence type="ECO:0000256" key="4">
    <source>
        <dbReference type="ARBA" id="ARBA00022475"/>
    </source>
</evidence>
<dbReference type="RefSeq" id="WP_311591744.1">
    <property type="nucleotide sequence ID" value="NZ_JAVRHV010000001.1"/>
</dbReference>
<proteinExistence type="inferred from homology"/>
<reference evidence="9 10" key="1">
    <citation type="submission" date="2023-09" db="EMBL/GenBank/DDBJ databases">
        <authorList>
            <person name="Rey-Velasco X."/>
        </authorList>
    </citation>
    <scope>NUCLEOTIDE SEQUENCE [LARGE SCALE GENOMIC DNA]</scope>
    <source>
        <strain evidence="9 10">P050</strain>
    </source>
</reference>
<keyword evidence="5 8" id="KW-0812">Transmembrane</keyword>
<feature type="transmembrane region" description="Helical" evidence="8">
    <location>
        <begin position="12"/>
        <end position="30"/>
    </location>
</feature>
<dbReference type="InterPro" id="IPR002549">
    <property type="entry name" value="AI-2E-like"/>
</dbReference>
<evidence type="ECO:0000256" key="2">
    <source>
        <dbReference type="ARBA" id="ARBA00009773"/>
    </source>
</evidence>
<accession>A0ABU2Y2K4</accession>
<evidence type="ECO:0000256" key="5">
    <source>
        <dbReference type="ARBA" id="ARBA00022692"/>
    </source>
</evidence>
<feature type="transmembrane region" description="Helical" evidence="8">
    <location>
        <begin position="152"/>
        <end position="177"/>
    </location>
</feature>
<feature type="transmembrane region" description="Helical" evidence="8">
    <location>
        <begin position="307"/>
        <end position="329"/>
    </location>
</feature>
<dbReference type="PANTHER" id="PTHR21716">
    <property type="entry name" value="TRANSMEMBRANE PROTEIN"/>
    <property type="match status" value="1"/>
</dbReference>
<sequence>MKTLNPNQSIDAFIKIVVLAVLIISSFLIAKPFLLLMVWAIIVAVALYPFYEKIIRLTKGKKKGLVTTLFTLALLAIIVVPSIGMASSIAESSGEIFDNFKAGTLKIDPPSESVKSWPLIGEKVHAMWSKASNDIQGFIKEYPDQVKASVGWFFGSFTGIMGSVLLSLVALIVAGIFMSSAKEGYQTGLAFANKMMDGSGEKMMTMCINTIRSVVKGILLVGVIQAILAFAGFSMIGLSTAGILAFAVLVCAIIQIPVTLVAIPVIIYVFSFADTTPAIIFAVYIFVVSLLDNFLKPMLLAKGLETPMIVILIGAIGGMMFMGILGLFIGPVIMAVSHRIYINWVTT</sequence>
<feature type="transmembrane region" description="Helical" evidence="8">
    <location>
        <begin position="36"/>
        <end position="52"/>
    </location>
</feature>
<gene>
    <name evidence="9" type="ORF">RM519_01595</name>
</gene>
<comment type="caution">
    <text evidence="9">The sequence shown here is derived from an EMBL/GenBank/DDBJ whole genome shotgun (WGS) entry which is preliminary data.</text>
</comment>
<comment type="similarity">
    <text evidence="2">Belongs to the autoinducer-2 exporter (AI-2E) (TC 2.A.86) family.</text>
</comment>
<protein>
    <submittedName>
        <fullName evidence="9">AI-2E family transporter</fullName>
    </submittedName>
</protein>
<keyword evidence="10" id="KW-1185">Reference proteome</keyword>
<evidence type="ECO:0000256" key="6">
    <source>
        <dbReference type="ARBA" id="ARBA00022989"/>
    </source>
</evidence>
<feature type="transmembrane region" description="Helical" evidence="8">
    <location>
        <begin position="213"/>
        <end position="237"/>
    </location>
</feature>
<organism evidence="9 10">
    <name type="scientific">Urechidicola vernalis</name>
    <dbReference type="NCBI Taxonomy" id="3075600"/>
    <lineage>
        <taxon>Bacteria</taxon>
        <taxon>Pseudomonadati</taxon>
        <taxon>Bacteroidota</taxon>
        <taxon>Flavobacteriia</taxon>
        <taxon>Flavobacteriales</taxon>
        <taxon>Flavobacteriaceae</taxon>
        <taxon>Urechidicola</taxon>
    </lineage>
</organism>
<evidence type="ECO:0000256" key="1">
    <source>
        <dbReference type="ARBA" id="ARBA00004651"/>
    </source>
</evidence>
<keyword evidence="4" id="KW-1003">Cell membrane</keyword>
<dbReference type="EMBL" id="JAVRHV010000001">
    <property type="protein sequence ID" value="MDT0551927.1"/>
    <property type="molecule type" value="Genomic_DNA"/>
</dbReference>
<comment type="subcellular location">
    <subcellularLocation>
        <location evidence="1">Cell membrane</location>
        <topology evidence="1">Multi-pass membrane protein</topology>
    </subcellularLocation>
</comment>
<name>A0ABU2Y2K4_9FLAO</name>
<evidence type="ECO:0000256" key="8">
    <source>
        <dbReference type="SAM" id="Phobius"/>
    </source>
</evidence>
<dbReference type="Pfam" id="PF01594">
    <property type="entry name" value="AI-2E_transport"/>
    <property type="match status" value="1"/>
</dbReference>
<feature type="transmembrane region" description="Helical" evidence="8">
    <location>
        <begin position="64"/>
        <end position="84"/>
    </location>
</feature>
<feature type="transmembrane region" description="Helical" evidence="8">
    <location>
        <begin position="243"/>
        <end position="270"/>
    </location>
</feature>
<keyword evidence="7 8" id="KW-0472">Membrane</keyword>
<dbReference type="Proteomes" id="UP001252186">
    <property type="component" value="Unassembled WGS sequence"/>
</dbReference>
<evidence type="ECO:0000313" key="10">
    <source>
        <dbReference type="Proteomes" id="UP001252186"/>
    </source>
</evidence>
<evidence type="ECO:0000256" key="7">
    <source>
        <dbReference type="ARBA" id="ARBA00023136"/>
    </source>
</evidence>
<dbReference type="PANTHER" id="PTHR21716:SF67">
    <property type="entry name" value="TRANSPORT PROTEIN YDIK-RELATED"/>
    <property type="match status" value="1"/>
</dbReference>
<evidence type="ECO:0000256" key="3">
    <source>
        <dbReference type="ARBA" id="ARBA00022448"/>
    </source>
</evidence>
<keyword evidence="3" id="KW-0813">Transport</keyword>
<evidence type="ECO:0000313" key="9">
    <source>
        <dbReference type="EMBL" id="MDT0551927.1"/>
    </source>
</evidence>
<keyword evidence="6 8" id="KW-1133">Transmembrane helix</keyword>